<dbReference type="PANTHER" id="PTHR11905:SF248">
    <property type="entry name" value="DISINTEGRIN AND METALLOPROTEINASE DOMAIN-CONTAINING PROTEIN UNC-71"/>
    <property type="match status" value="1"/>
</dbReference>
<dbReference type="PRINTS" id="PR00289">
    <property type="entry name" value="DISINTEGRIN"/>
</dbReference>
<dbReference type="GO" id="GO:0006509">
    <property type="term" value="P:membrane protein ectodomain proteolysis"/>
    <property type="evidence" value="ECO:0007669"/>
    <property type="project" value="TreeGrafter"/>
</dbReference>
<keyword evidence="6" id="KW-1185">Reference proteome</keyword>
<organism evidence="5 6">
    <name type="scientific">Stegodyphus mimosarum</name>
    <name type="common">African social velvet spider</name>
    <dbReference type="NCBI Taxonomy" id="407821"/>
    <lineage>
        <taxon>Eukaryota</taxon>
        <taxon>Metazoa</taxon>
        <taxon>Ecdysozoa</taxon>
        <taxon>Arthropoda</taxon>
        <taxon>Chelicerata</taxon>
        <taxon>Arachnida</taxon>
        <taxon>Araneae</taxon>
        <taxon>Araneomorphae</taxon>
        <taxon>Entelegynae</taxon>
        <taxon>Eresoidea</taxon>
        <taxon>Eresidae</taxon>
        <taxon>Stegodyphus</taxon>
    </lineage>
</organism>
<dbReference type="SMART" id="SM00050">
    <property type="entry name" value="DISIN"/>
    <property type="match status" value="1"/>
</dbReference>
<dbReference type="OrthoDB" id="6426956at2759"/>
<evidence type="ECO:0000313" key="5">
    <source>
        <dbReference type="EMBL" id="KFM61852.1"/>
    </source>
</evidence>
<dbReference type="STRING" id="407821.A0A087T9R3"/>
<feature type="non-terminal residue" evidence="5">
    <location>
        <position position="340"/>
    </location>
</feature>
<keyword evidence="3" id="KW-0812">Transmembrane</keyword>
<dbReference type="InterPro" id="IPR036436">
    <property type="entry name" value="Disintegrin_dom_sf"/>
</dbReference>
<name>A0A087T9R3_STEMI</name>
<evidence type="ECO:0000313" key="6">
    <source>
        <dbReference type="Proteomes" id="UP000054359"/>
    </source>
</evidence>
<dbReference type="PANTHER" id="PTHR11905">
    <property type="entry name" value="ADAM A DISINTEGRIN AND METALLOPROTEASE DOMAIN"/>
    <property type="match status" value="1"/>
</dbReference>
<dbReference type="GO" id="GO:0007229">
    <property type="term" value="P:integrin-mediated signaling pathway"/>
    <property type="evidence" value="ECO:0007669"/>
    <property type="project" value="UniProtKB-KW"/>
</dbReference>
<dbReference type="Gene3D" id="4.10.70.10">
    <property type="entry name" value="Disintegrin domain"/>
    <property type="match status" value="1"/>
</dbReference>
<accession>A0A087T9R3</accession>
<dbReference type="PROSITE" id="PS00022">
    <property type="entry name" value="EGF_1"/>
    <property type="match status" value="1"/>
</dbReference>
<evidence type="ECO:0000256" key="1">
    <source>
        <dbReference type="ARBA" id="ARBA00023157"/>
    </source>
</evidence>
<reference evidence="5 6" key="1">
    <citation type="submission" date="2013-11" db="EMBL/GenBank/DDBJ databases">
        <title>Genome sequencing of Stegodyphus mimosarum.</title>
        <authorList>
            <person name="Bechsgaard J."/>
        </authorList>
    </citation>
    <scope>NUCLEOTIDE SEQUENCE [LARGE SCALE GENOMIC DNA]</scope>
</reference>
<keyword evidence="1 2" id="KW-1015">Disulfide bond</keyword>
<dbReference type="PROSITE" id="PS50214">
    <property type="entry name" value="DISINTEGRIN_2"/>
    <property type="match status" value="1"/>
</dbReference>
<evidence type="ECO:0000256" key="3">
    <source>
        <dbReference type="SAM" id="Phobius"/>
    </source>
</evidence>
<dbReference type="PROSITE" id="PS00427">
    <property type="entry name" value="DISINTEGRIN_1"/>
    <property type="match status" value="1"/>
</dbReference>
<dbReference type="Gene3D" id="2.10.25.10">
    <property type="entry name" value="Laminin"/>
    <property type="match status" value="1"/>
</dbReference>
<evidence type="ECO:0000256" key="2">
    <source>
        <dbReference type="PROSITE-ProRule" id="PRU00068"/>
    </source>
</evidence>
<dbReference type="FunFam" id="4.10.70.10:FF:000001">
    <property type="entry name" value="Disintegrin and metalloproteinase domain-containing protein 22"/>
    <property type="match status" value="1"/>
</dbReference>
<evidence type="ECO:0000259" key="4">
    <source>
        <dbReference type="PROSITE" id="PS50214"/>
    </source>
</evidence>
<dbReference type="InterPro" id="IPR000742">
    <property type="entry name" value="EGF"/>
</dbReference>
<sequence length="340" mass="37599">MSVCGNRITEEPEECDCGTVEECATQNPCCDPMTCKLIKHAQCSSGPCCRKCKLLSPDHLCRSSKGECDIPEFCDGKSGECPEDLYKKNGAMCSDGNGYCFQGACPVLKKQCQEIWGQKADVADSVCFKRLNILGTPYGNCGSDSDDQIHKCTVENSLCGLIQCSKGEVSTSDETLPIEYVVHKMNSQGRIHECKVRIFGSKDFKRNLVEDGTKCGYWKLCVNQTCTSVKDIVSGNCPSVDPELMCSGHGVCTNINTCVCDEGWKGLECNIVDEKNKWRTTNDNSEYYDSVQESNMEPSYKGRNELKLHPNLVIIVIAASITIGLSLLLILFLFIIYRKL</sequence>
<gene>
    <name evidence="5" type="ORF">X975_19351</name>
</gene>
<proteinExistence type="predicted"/>
<dbReference type="AlphaFoldDB" id="A0A087T9R3"/>
<dbReference type="Proteomes" id="UP000054359">
    <property type="component" value="Unassembled WGS sequence"/>
</dbReference>
<dbReference type="SUPFAM" id="SSF57552">
    <property type="entry name" value="Blood coagulation inhibitor (disintegrin)"/>
    <property type="match status" value="1"/>
</dbReference>
<dbReference type="InterPro" id="IPR001762">
    <property type="entry name" value="Disintegrin_dom"/>
</dbReference>
<feature type="transmembrane region" description="Helical" evidence="3">
    <location>
        <begin position="312"/>
        <end position="337"/>
    </location>
</feature>
<protein>
    <submittedName>
        <fullName evidence="5">Disintegrin and metalloproteinase domain-containing protein 28</fullName>
    </submittedName>
</protein>
<dbReference type="InterPro" id="IPR018358">
    <property type="entry name" value="Disintegrin_CS"/>
</dbReference>
<dbReference type="SMART" id="SM00608">
    <property type="entry name" value="ACR"/>
    <property type="match status" value="1"/>
</dbReference>
<feature type="domain" description="Disintegrin" evidence="4">
    <location>
        <begin position="1"/>
        <end position="89"/>
    </location>
</feature>
<dbReference type="Pfam" id="PF08516">
    <property type="entry name" value="ADAM_CR"/>
    <property type="match status" value="1"/>
</dbReference>
<dbReference type="Pfam" id="PF23106">
    <property type="entry name" value="EGF_Teneurin"/>
    <property type="match status" value="1"/>
</dbReference>
<feature type="disulfide bond" evidence="2">
    <location>
        <begin position="61"/>
        <end position="81"/>
    </location>
</feature>
<dbReference type="OMA" id="QHILCAK"/>
<keyword evidence="3" id="KW-0472">Membrane</keyword>
<dbReference type="InterPro" id="IPR006586">
    <property type="entry name" value="ADAM_Cys-rich"/>
</dbReference>
<keyword evidence="3" id="KW-1133">Transmembrane helix</keyword>
<keyword evidence="5" id="KW-0401">Integrin</keyword>
<dbReference type="Pfam" id="PF00200">
    <property type="entry name" value="Disintegrin"/>
    <property type="match status" value="1"/>
</dbReference>
<dbReference type="PROSITE" id="PS01186">
    <property type="entry name" value="EGF_2"/>
    <property type="match status" value="1"/>
</dbReference>
<dbReference type="EMBL" id="KK114187">
    <property type="protein sequence ID" value="KFM61852.1"/>
    <property type="molecule type" value="Genomic_DNA"/>
</dbReference>